<reference evidence="3 4" key="1">
    <citation type="submission" date="2014-01" db="EMBL/GenBank/DDBJ databases">
        <title>Actinotalea ferrariae CF5-4.</title>
        <authorList>
            <person name="Chen F."/>
            <person name="Li Y."/>
            <person name="Wang G."/>
        </authorList>
    </citation>
    <scope>NUCLEOTIDE SEQUENCE [LARGE SCALE GENOMIC DNA]</scope>
    <source>
        <strain evidence="3 4">CF5-4</strain>
    </source>
</reference>
<dbReference type="GO" id="GO:0042602">
    <property type="term" value="F:riboflavin reductase (NADPH) activity"/>
    <property type="evidence" value="ECO:0007669"/>
    <property type="project" value="TreeGrafter"/>
</dbReference>
<dbReference type="SUPFAM" id="SSF50475">
    <property type="entry name" value="FMN-binding split barrel"/>
    <property type="match status" value="1"/>
</dbReference>
<feature type="domain" description="Flavin reductase like" evidence="2">
    <location>
        <begin position="30"/>
        <end position="172"/>
    </location>
</feature>
<dbReference type="RefSeq" id="WP_034227170.1">
    <property type="nucleotide sequence ID" value="NZ_AXCW01000168.1"/>
</dbReference>
<evidence type="ECO:0000313" key="4">
    <source>
        <dbReference type="Proteomes" id="UP000019753"/>
    </source>
</evidence>
<dbReference type="InterPro" id="IPR050268">
    <property type="entry name" value="NADH-dep_flavin_reductase"/>
</dbReference>
<evidence type="ECO:0000259" key="2">
    <source>
        <dbReference type="SMART" id="SM00903"/>
    </source>
</evidence>
<comment type="caution">
    <text evidence="3">The sequence shown here is derived from an EMBL/GenBank/DDBJ whole genome shotgun (WGS) entry which is preliminary data.</text>
</comment>
<dbReference type="PANTHER" id="PTHR30466:SF1">
    <property type="entry name" value="FMN REDUCTASE (NADH) RUTF"/>
    <property type="match status" value="1"/>
</dbReference>
<dbReference type="AlphaFoldDB" id="A0A021VNP1"/>
<dbReference type="PANTHER" id="PTHR30466">
    <property type="entry name" value="FLAVIN REDUCTASE"/>
    <property type="match status" value="1"/>
</dbReference>
<organism evidence="3 4">
    <name type="scientific">Actinotalea ferrariae CF5-4</name>
    <dbReference type="NCBI Taxonomy" id="948458"/>
    <lineage>
        <taxon>Bacteria</taxon>
        <taxon>Bacillati</taxon>
        <taxon>Actinomycetota</taxon>
        <taxon>Actinomycetes</taxon>
        <taxon>Micrococcales</taxon>
        <taxon>Cellulomonadaceae</taxon>
        <taxon>Actinotalea</taxon>
    </lineage>
</organism>
<proteinExistence type="predicted"/>
<evidence type="ECO:0000256" key="1">
    <source>
        <dbReference type="ARBA" id="ARBA00023002"/>
    </source>
</evidence>
<dbReference type="OrthoDB" id="8901155at2"/>
<dbReference type="Pfam" id="PF01613">
    <property type="entry name" value="Flavin_Reduct"/>
    <property type="match status" value="1"/>
</dbReference>
<dbReference type="InterPro" id="IPR012349">
    <property type="entry name" value="Split_barrel_FMN-bd"/>
</dbReference>
<gene>
    <name evidence="3" type="ORF">N866_05085</name>
</gene>
<accession>A0A021VNP1</accession>
<keyword evidence="4" id="KW-1185">Reference proteome</keyword>
<dbReference type="GO" id="GO:0010181">
    <property type="term" value="F:FMN binding"/>
    <property type="evidence" value="ECO:0007669"/>
    <property type="project" value="InterPro"/>
</dbReference>
<dbReference type="Proteomes" id="UP000019753">
    <property type="component" value="Unassembled WGS sequence"/>
</dbReference>
<dbReference type="GO" id="GO:0006208">
    <property type="term" value="P:pyrimidine nucleobase catabolic process"/>
    <property type="evidence" value="ECO:0007669"/>
    <property type="project" value="TreeGrafter"/>
</dbReference>
<evidence type="ECO:0000313" key="3">
    <source>
        <dbReference type="EMBL" id="EYR62799.1"/>
    </source>
</evidence>
<dbReference type="EMBL" id="AXCW01000168">
    <property type="protein sequence ID" value="EYR62799.1"/>
    <property type="molecule type" value="Genomic_DNA"/>
</dbReference>
<dbReference type="SMART" id="SM00903">
    <property type="entry name" value="Flavin_Reduct"/>
    <property type="match status" value="1"/>
</dbReference>
<protein>
    <submittedName>
        <fullName evidence="3">Flavin oxidoreductase</fullName>
    </submittedName>
</protein>
<sequence>MGRSGGIETSRPVEDGEATAVDEEAFKAVFRRHTSSVAVVAGVVASVPFGFTATSVTSVSARPAHFTFSVAAAASVAPAVGACRTVSVSLLAHDQVEVARRCATRGVDRFAEGDWATLGGDPVVAGAVAWLHGAVVHRIDVASSTLVVARVLEQRVVRDVAGLVHVNRSYHPSP</sequence>
<keyword evidence="1" id="KW-0560">Oxidoreductase</keyword>
<dbReference type="Gene3D" id="2.30.110.10">
    <property type="entry name" value="Electron Transport, Fmn-binding Protein, Chain A"/>
    <property type="match status" value="1"/>
</dbReference>
<name>A0A021VNP1_9CELL</name>
<dbReference type="InterPro" id="IPR002563">
    <property type="entry name" value="Flavin_Rdtase-like_dom"/>
</dbReference>